<dbReference type="EMBL" id="CM000785">
    <property type="protein sequence ID" value="AQL00828.1"/>
    <property type="molecule type" value="Genomic_DNA"/>
</dbReference>
<protein>
    <submittedName>
        <fullName evidence="1">Uncharacterized protein</fullName>
    </submittedName>
</protein>
<organism evidence="1">
    <name type="scientific">Zea mays</name>
    <name type="common">Maize</name>
    <dbReference type="NCBI Taxonomy" id="4577"/>
    <lineage>
        <taxon>Eukaryota</taxon>
        <taxon>Viridiplantae</taxon>
        <taxon>Streptophyta</taxon>
        <taxon>Embryophyta</taxon>
        <taxon>Tracheophyta</taxon>
        <taxon>Spermatophyta</taxon>
        <taxon>Magnoliopsida</taxon>
        <taxon>Liliopsida</taxon>
        <taxon>Poales</taxon>
        <taxon>Poaceae</taxon>
        <taxon>PACMAD clade</taxon>
        <taxon>Panicoideae</taxon>
        <taxon>Andropogonodae</taxon>
        <taxon>Andropogoneae</taxon>
        <taxon>Tripsacinae</taxon>
        <taxon>Zea</taxon>
    </lineage>
</organism>
<evidence type="ECO:0000313" key="1">
    <source>
        <dbReference type="EMBL" id="AQL00828.1"/>
    </source>
</evidence>
<accession>A0A1D6NR94</accession>
<proteinExistence type="predicted"/>
<name>A0A1D6NR94_MAIZE</name>
<dbReference type="InParanoid" id="A0A1D6NR94"/>
<dbReference type="AlphaFoldDB" id="A0A1D6NR94"/>
<gene>
    <name evidence="1" type="ORF">ZEAMMB73_Zm00001d044755</name>
</gene>
<reference evidence="1" key="1">
    <citation type="submission" date="2015-12" db="EMBL/GenBank/DDBJ databases">
        <title>Update maize B73 reference genome by single molecule sequencing technologies.</title>
        <authorList>
            <consortium name="Maize Genome Sequencing Project"/>
            <person name="Ware D."/>
        </authorList>
    </citation>
    <scope>NUCLEOTIDE SEQUENCE</scope>
    <source>
        <tissue evidence="1">Seedling</tissue>
    </source>
</reference>
<sequence length="17" mass="2068">MWTSRRCNRSNLETRSA</sequence>